<name>A0A0A9BTB8_ARUDO</name>
<proteinExistence type="predicted"/>
<reference evidence="1" key="1">
    <citation type="submission" date="2014-09" db="EMBL/GenBank/DDBJ databases">
        <authorList>
            <person name="Magalhaes I.L.F."/>
            <person name="Oliveira U."/>
            <person name="Santos F.R."/>
            <person name="Vidigal T.H.D.A."/>
            <person name="Brescovit A.D."/>
            <person name="Santos A.J."/>
        </authorList>
    </citation>
    <scope>NUCLEOTIDE SEQUENCE</scope>
    <source>
        <tissue evidence="1">Shoot tissue taken approximately 20 cm above the soil surface</tissue>
    </source>
</reference>
<protein>
    <submittedName>
        <fullName evidence="1">Uncharacterized protein</fullName>
    </submittedName>
</protein>
<accession>A0A0A9BTB8</accession>
<organism evidence="1">
    <name type="scientific">Arundo donax</name>
    <name type="common">Giant reed</name>
    <name type="synonym">Donax arundinaceus</name>
    <dbReference type="NCBI Taxonomy" id="35708"/>
    <lineage>
        <taxon>Eukaryota</taxon>
        <taxon>Viridiplantae</taxon>
        <taxon>Streptophyta</taxon>
        <taxon>Embryophyta</taxon>
        <taxon>Tracheophyta</taxon>
        <taxon>Spermatophyta</taxon>
        <taxon>Magnoliopsida</taxon>
        <taxon>Liliopsida</taxon>
        <taxon>Poales</taxon>
        <taxon>Poaceae</taxon>
        <taxon>PACMAD clade</taxon>
        <taxon>Arundinoideae</taxon>
        <taxon>Arundineae</taxon>
        <taxon>Arundo</taxon>
    </lineage>
</organism>
<evidence type="ECO:0000313" key="1">
    <source>
        <dbReference type="EMBL" id="JAD62507.1"/>
    </source>
</evidence>
<sequence length="9" mass="933">MLPGVRGGF</sequence>
<dbReference type="EMBL" id="GBRH01235388">
    <property type="protein sequence ID" value="JAD62507.1"/>
    <property type="molecule type" value="Transcribed_RNA"/>
</dbReference>
<reference evidence="1" key="2">
    <citation type="journal article" date="2015" name="Data Brief">
        <title>Shoot transcriptome of the giant reed, Arundo donax.</title>
        <authorList>
            <person name="Barrero R.A."/>
            <person name="Guerrero F.D."/>
            <person name="Moolhuijzen P."/>
            <person name="Goolsby J.A."/>
            <person name="Tidwell J."/>
            <person name="Bellgard S.E."/>
            <person name="Bellgard M.I."/>
        </authorList>
    </citation>
    <scope>NUCLEOTIDE SEQUENCE</scope>
    <source>
        <tissue evidence="1">Shoot tissue taken approximately 20 cm above the soil surface</tissue>
    </source>
</reference>